<evidence type="ECO:0000313" key="2">
    <source>
        <dbReference type="Proteomes" id="UP000297245"/>
    </source>
</evidence>
<gene>
    <name evidence="1" type="ORF">K435DRAFT_670810</name>
</gene>
<dbReference type="OrthoDB" id="2683861at2759"/>
<name>A0A4S8LVM7_DENBC</name>
<accession>A0A4S8LVM7</accession>
<sequence length="115" mass="13277">RPAAIGVWFKSGKKFRDFTPKEWKDGDVDSIHLSFPKWWSAISPSWRSRDKNHDVIWGNEENGDWSVLDKHGPCGLLTVIMLLVWWAQFNSDKSLWSKAAQDVLLVLRGLNKGNR</sequence>
<keyword evidence="2" id="KW-1185">Reference proteome</keyword>
<reference evidence="1 2" key="1">
    <citation type="journal article" date="2019" name="Nat. Ecol. Evol.">
        <title>Megaphylogeny resolves global patterns of mushroom evolution.</title>
        <authorList>
            <person name="Varga T."/>
            <person name="Krizsan K."/>
            <person name="Foldi C."/>
            <person name="Dima B."/>
            <person name="Sanchez-Garcia M."/>
            <person name="Sanchez-Ramirez S."/>
            <person name="Szollosi G.J."/>
            <person name="Szarkandi J.G."/>
            <person name="Papp V."/>
            <person name="Albert L."/>
            <person name="Andreopoulos W."/>
            <person name="Angelini C."/>
            <person name="Antonin V."/>
            <person name="Barry K.W."/>
            <person name="Bougher N.L."/>
            <person name="Buchanan P."/>
            <person name="Buyck B."/>
            <person name="Bense V."/>
            <person name="Catcheside P."/>
            <person name="Chovatia M."/>
            <person name="Cooper J."/>
            <person name="Damon W."/>
            <person name="Desjardin D."/>
            <person name="Finy P."/>
            <person name="Geml J."/>
            <person name="Haridas S."/>
            <person name="Hughes K."/>
            <person name="Justo A."/>
            <person name="Karasinski D."/>
            <person name="Kautmanova I."/>
            <person name="Kiss B."/>
            <person name="Kocsube S."/>
            <person name="Kotiranta H."/>
            <person name="LaButti K.M."/>
            <person name="Lechner B.E."/>
            <person name="Liimatainen K."/>
            <person name="Lipzen A."/>
            <person name="Lukacs Z."/>
            <person name="Mihaltcheva S."/>
            <person name="Morgado L.N."/>
            <person name="Niskanen T."/>
            <person name="Noordeloos M.E."/>
            <person name="Ohm R.A."/>
            <person name="Ortiz-Santana B."/>
            <person name="Ovrebo C."/>
            <person name="Racz N."/>
            <person name="Riley R."/>
            <person name="Savchenko A."/>
            <person name="Shiryaev A."/>
            <person name="Soop K."/>
            <person name="Spirin V."/>
            <person name="Szebenyi C."/>
            <person name="Tomsovsky M."/>
            <person name="Tulloss R.E."/>
            <person name="Uehling J."/>
            <person name="Grigoriev I.V."/>
            <person name="Vagvolgyi C."/>
            <person name="Papp T."/>
            <person name="Martin F.M."/>
            <person name="Miettinen O."/>
            <person name="Hibbett D.S."/>
            <person name="Nagy L.G."/>
        </authorList>
    </citation>
    <scope>NUCLEOTIDE SEQUENCE [LARGE SCALE GENOMIC DNA]</scope>
    <source>
        <strain evidence="1 2">CBS 962.96</strain>
    </source>
</reference>
<protein>
    <submittedName>
        <fullName evidence="1">Uncharacterized protein</fullName>
    </submittedName>
</protein>
<dbReference type="AlphaFoldDB" id="A0A4S8LVM7"/>
<dbReference type="Proteomes" id="UP000297245">
    <property type="component" value="Unassembled WGS sequence"/>
</dbReference>
<evidence type="ECO:0000313" key="1">
    <source>
        <dbReference type="EMBL" id="THU93118.1"/>
    </source>
</evidence>
<dbReference type="EMBL" id="ML179258">
    <property type="protein sequence ID" value="THU93118.1"/>
    <property type="molecule type" value="Genomic_DNA"/>
</dbReference>
<proteinExistence type="predicted"/>
<organism evidence="1 2">
    <name type="scientific">Dendrothele bispora (strain CBS 962.96)</name>
    <dbReference type="NCBI Taxonomy" id="1314807"/>
    <lineage>
        <taxon>Eukaryota</taxon>
        <taxon>Fungi</taxon>
        <taxon>Dikarya</taxon>
        <taxon>Basidiomycota</taxon>
        <taxon>Agaricomycotina</taxon>
        <taxon>Agaricomycetes</taxon>
        <taxon>Agaricomycetidae</taxon>
        <taxon>Agaricales</taxon>
        <taxon>Agaricales incertae sedis</taxon>
        <taxon>Dendrothele</taxon>
    </lineage>
</organism>
<feature type="non-terminal residue" evidence="1">
    <location>
        <position position="1"/>
    </location>
</feature>